<dbReference type="InterPro" id="IPR036942">
    <property type="entry name" value="Beta-barrel_TonB_sf"/>
</dbReference>
<evidence type="ECO:0000259" key="14">
    <source>
        <dbReference type="Pfam" id="PF00593"/>
    </source>
</evidence>
<dbReference type="Gene3D" id="2.170.130.10">
    <property type="entry name" value="TonB-dependent receptor, plug domain"/>
    <property type="match status" value="1"/>
</dbReference>
<evidence type="ECO:0000256" key="1">
    <source>
        <dbReference type="ARBA" id="ARBA00004571"/>
    </source>
</evidence>
<dbReference type="Proteomes" id="UP001595621">
    <property type="component" value="Unassembled WGS sequence"/>
</dbReference>
<comment type="caution">
    <text evidence="16">The sequence shown here is derived from an EMBL/GenBank/DDBJ whole genome shotgun (WGS) entry which is preliminary data.</text>
</comment>
<keyword evidence="9 16" id="KW-0675">Receptor</keyword>
<keyword evidence="8 11" id="KW-0472">Membrane</keyword>
<evidence type="ECO:0000256" key="4">
    <source>
        <dbReference type="ARBA" id="ARBA00022452"/>
    </source>
</evidence>
<feature type="region of interest" description="Disordered" evidence="13">
    <location>
        <begin position="338"/>
        <end position="371"/>
    </location>
</feature>
<evidence type="ECO:0000256" key="5">
    <source>
        <dbReference type="ARBA" id="ARBA00022692"/>
    </source>
</evidence>
<keyword evidence="3 11" id="KW-0813">Transport</keyword>
<evidence type="ECO:0000256" key="13">
    <source>
        <dbReference type="SAM" id="MobiDB-lite"/>
    </source>
</evidence>
<keyword evidence="7 12" id="KW-0798">TonB box</keyword>
<dbReference type="InterPro" id="IPR039426">
    <property type="entry name" value="TonB-dep_rcpt-like"/>
</dbReference>
<feature type="compositionally biased region" description="Gly residues" evidence="13">
    <location>
        <begin position="345"/>
        <end position="366"/>
    </location>
</feature>
<dbReference type="SUPFAM" id="SSF56935">
    <property type="entry name" value="Porins"/>
    <property type="match status" value="1"/>
</dbReference>
<gene>
    <name evidence="16" type="ORF">ACFOE0_03105</name>
</gene>
<protein>
    <submittedName>
        <fullName evidence="16">TonB-dependent receptor plug domain-containing protein</fullName>
    </submittedName>
</protein>
<dbReference type="Gene3D" id="2.40.170.20">
    <property type="entry name" value="TonB-dependent receptor, beta-barrel domain"/>
    <property type="match status" value="1"/>
</dbReference>
<evidence type="ECO:0000256" key="7">
    <source>
        <dbReference type="ARBA" id="ARBA00023077"/>
    </source>
</evidence>
<evidence type="ECO:0000259" key="15">
    <source>
        <dbReference type="Pfam" id="PF07715"/>
    </source>
</evidence>
<dbReference type="PANTHER" id="PTHR30069">
    <property type="entry name" value="TONB-DEPENDENT OUTER MEMBRANE RECEPTOR"/>
    <property type="match status" value="1"/>
</dbReference>
<proteinExistence type="inferred from homology"/>
<dbReference type="EMBL" id="JBHRTD010000006">
    <property type="protein sequence ID" value="MFC3137170.1"/>
    <property type="molecule type" value="Genomic_DNA"/>
</dbReference>
<sequence>MAAQPGMLDVQEVIVVHGTKPTAQQLSASMISLSGDELERKGFNNLAHALEEVPGINVRFGGKGVPQIDIRGYKSRHVTFLLNGVPMNDPYESQFDPQLVPVEQIQEVQITVGGSASLLYGSGANGGVINVITKQGADLEGAAVQAGFGNDDSYKASVSAGGASGNIDFFGNYVFNQRDDFALSSDFMAEGHQQRGQRTNSDARDHSVLGSLGWQVNEETRLGLNLNYRQAEWGVPDRTTASNPKFDRLDDMDNYSVQGTAAHQLNEHNALRGFVYYTRDERMWNSYEDENFDSLDSQQHAITDGLGANLQWVLSNDNHMLTTSLGARSNSWESEDISFAKPKAGGNGGGSGGGTGGSGGGTGGNQTGPVYLDETINQQDLVLEYQYQSDRGYGATLSGALYYSDIDSELHEAALASAYWQLSDNSRVFASAAKRVRYPDLRQLYEAGSGNADLQPETSWHYEIGLVQYIDLLELNLTAYTSDIDNYIEKVAVEINGEEVDKHLNFDKYRFSGIDTSVRYPVTEWLEMGVAYSYLDAENLGADSEREQLQGRPKHTYKADVRIDLPMDIMLFVDAEHARDSVQYQGKQEKRIELDNYTVVNLGLTQKLPIDGLSWQLKFNNLLDENYAQSEGLPRAGREWMLSVNYSL</sequence>
<dbReference type="RefSeq" id="WP_248935505.1">
    <property type="nucleotide sequence ID" value="NZ_JAKILF010000002.1"/>
</dbReference>
<keyword evidence="17" id="KW-1185">Reference proteome</keyword>
<evidence type="ECO:0000256" key="10">
    <source>
        <dbReference type="ARBA" id="ARBA00023237"/>
    </source>
</evidence>
<dbReference type="Pfam" id="PF00593">
    <property type="entry name" value="TonB_dep_Rec_b-barrel"/>
    <property type="match status" value="1"/>
</dbReference>
<evidence type="ECO:0000256" key="11">
    <source>
        <dbReference type="PROSITE-ProRule" id="PRU01360"/>
    </source>
</evidence>
<name>A0ABV7GAX9_9GAMM</name>
<comment type="similarity">
    <text evidence="2">Belongs to the TonB-dependent receptor family. Hemoglobin/haptoglobin binding protein subfamily.</text>
</comment>
<dbReference type="Pfam" id="PF07715">
    <property type="entry name" value="Plug"/>
    <property type="match status" value="1"/>
</dbReference>
<evidence type="ECO:0000256" key="3">
    <source>
        <dbReference type="ARBA" id="ARBA00022448"/>
    </source>
</evidence>
<evidence type="ECO:0000313" key="17">
    <source>
        <dbReference type="Proteomes" id="UP001595621"/>
    </source>
</evidence>
<accession>A0ABV7GAX9</accession>
<keyword evidence="10 11" id="KW-0998">Cell outer membrane</keyword>
<evidence type="ECO:0000256" key="12">
    <source>
        <dbReference type="RuleBase" id="RU003357"/>
    </source>
</evidence>
<reference evidence="17" key="1">
    <citation type="journal article" date="2019" name="Int. J. Syst. Evol. Microbiol.">
        <title>The Global Catalogue of Microorganisms (GCM) 10K type strain sequencing project: providing services to taxonomists for standard genome sequencing and annotation.</title>
        <authorList>
            <consortium name="The Broad Institute Genomics Platform"/>
            <consortium name="The Broad Institute Genome Sequencing Center for Infectious Disease"/>
            <person name="Wu L."/>
            <person name="Ma J."/>
        </authorList>
    </citation>
    <scope>NUCLEOTIDE SEQUENCE [LARGE SCALE GENOMIC DNA]</scope>
    <source>
        <strain evidence="17">KCTC 52277</strain>
    </source>
</reference>
<evidence type="ECO:0000256" key="2">
    <source>
        <dbReference type="ARBA" id="ARBA00008143"/>
    </source>
</evidence>
<dbReference type="InterPro" id="IPR037066">
    <property type="entry name" value="Plug_dom_sf"/>
</dbReference>
<dbReference type="InterPro" id="IPR000531">
    <property type="entry name" value="Beta-barrel_TonB"/>
</dbReference>
<keyword evidence="4 11" id="KW-1134">Transmembrane beta strand</keyword>
<comment type="subcellular location">
    <subcellularLocation>
        <location evidence="1 11">Cell outer membrane</location>
        <topology evidence="1 11">Multi-pass membrane protein</topology>
    </subcellularLocation>
</comment>
<evidence type="ECO:0000313" key="16">
    <source>
        <dbReference type="EMBL" id="MFC3137170.1"/>
    </source>
</evidence>
<dbReference type="CDD" id="cd01347">
    <property type="entry name" value="ligand_gated_channel"/>
    <property type="match status" value="1"/>
</dbReference>
<dbReference type="InterPro" id="IPR012910">
    <property type="entry name" value="Plug_dom"/>
</dbReference>
<keyword evidence="6" id="KW-0732">Signal</keyword>
<evidence type="ECO:0000256" key="9">
    <source>
        <dbReference type="ARBA" id="ARBA00023170"/>
    </source>
</evidence>
<organism evidence="16 17">
    <name type="scientific">Shewanella submarina</name>
    <dbReference type="NCBI Taxonomy" id="2016376"/>
    <lineage>
        <taxon>Bacteria</taxon>
        <taxon>Pseudomonadati</taxon>
        <taxon>Pseudomonadota</taxon>
        <taxon>Gammaproteobacteria</taxon>
        <taxon>Alteromonadales</taxon>
        <taxon>Shewanellaceae</taxon>
        <taxon>Shewanella</taxon>
    </lineage>
</organism>
<keyword evidence="5 11" id="KW-0812">Transmembrane</keyword>
<evidence type="ECO:0000256" key="8">
    <source>
        <dbReference type="ARBA" id="ARBA00023136"/>
    </source>
</evidence>
<feature type="domain" description="TonB-dependent receptor-like beta-barrel" evidence="14">
    <location>
        <begin position="204"/>
        <end position="622"/>
    </location>
</feature>
<dbReference type="PROSITE" id="PS52016">
    <property type="entry name" value="TONB_DEPENDENT_REC_3"/>
    <property type="match status" value="1"/>
</dbReference>
<feature type="domain" description="TonB-dependent receptor plug" evidence="15">
    <location>
        <begin position="24"/>
        <end position="128"/>
    </location>
</feature>
<evidence type="ECO:0000256" key="6">
    <source>
        <dbReference type="ARBA" id="ARBA00022729"/>
    </source>
</evidence>
<dbReference type="PANTHER" id="PTHR30069:SF29">
    <property type="entry name" value="HEMOGLOBIN AND HEMOGLOBIN-HAPTOGLOBIN-BINDING PROTEIN 1-RELATED"/>
    <property type="match status" value="1"/>
</dbReference>